<keyword evidence="2" id="KW-1185">Reference proteome</keyword>
<proteinExistence type="predicted"/>
<name>A0ACC2XXB8_9TREE</name>
<comment type="caution">
    <text evidence="1">The sequence shown here is derived from an EMBL/GenBank/DDBJ whole genome shotgun (WGS) entry which is preliminary data.</text>
</comment>
<dbReference type="EMBL" id="JASBWV010000002">
    <property type="protein sequence ID" value="KAJ9127412.1"/>
    <property type="molecule type" value="Genomic_DNA"/>
</dbReference>
<reference evidence="1" key="1">
    <citation type="submission" date="2023-04" db="EMBL/GenBank/DDBJ databases">
        <title>Draft Genome sequencing of Naganishia species isolated from polar environments using Oxford Nanopore Technology.</title>
        <authorList>
            <person name="Leo P."/>
            <person name="Venkateswaran K."/>
        </authorList>
    </citation>
    <scope>NUCLEOTIDE SEQUENCE</scope>
    <source>
        <strain evidence="1">DBVPG 5303</strain>
    </source>
</reference>
<dbReference type="Proteomes" id="UP001234202">
    <property type="component" value="Unassembled WGS sequence"/>
</dbReference>
<protein>
    <submittedName>
        <fullName evidence="1">Uncharacterized protein</fullName>
    </submittedName>
</protein>
<organism evidence="1 2">
    <name type="scientific">Naganishia onofrii</name>
    <dbReference type="NCBI Taxonomy" id="1851511"/>
    <lineage>
        <taxon>Eukaryota</taxon>
        <taxon>Fungi</taxon>
        <taxon>Dikarya</taxon>
        <taxon>Basidiomycota</taxon>
        <taxon>Agaricomycotina</taxon>
        <taxon>Tremellomycetes</taxon>
        <taxon>Filobasidiales</taxon>
        <taxon>Filobasidiaceae</taxon>
        <taxon>Naganishia</taxon>
    </lineage>
</organism>
<sequence length="735" mass="79498">MENRTKHTREGAFELSEEEILDSPRKPTSEGQGDDTRFPHNVDSASSLAIQRHQENKASVQSSHAASSGPMNGVTRRVEGAVLGIPSPGLVSLQSKGIEDNTDTSAPDLNKAQLTKQHSRTTDSQEVSLAELPDAKNVSRHSQNPMSVVRKERSSSYGASWTTSQSGHTSSQPSNTGFSLNREPSGTHRSMKSSKDDGFKSMRLKAKGMFSRIFTPSKHAPPVPQIPTRHANASRISVAAPSTDANQHRTPTLSKSSSGLSGLMLEQRPSERMASEGTSQSLHLGPSDSAVPGPLPRFELQSSRFPDGLPARVSSPLYSSTATPLEEDKPRGRQQDQNPSREDIHSKRMSRHVREGALSQIEGFGDDDLVSDSASRKEGSAFLESPILLDSSPERFRQWRKTMEGIIDGEGVEKHLPRELGISPASLTLAAASPVQESPIETLKHRASLERQPPADTHLTNGTKEPIIINIANLTTSDRQLPLASTQPYRVASRTEEESGHMLSKGIPTDPRDFRGERDDAFPLLLKRGSLAISQPSFPSRSISWGAMAGSSNVTASDDQARSMPRASVELDLQAKELAAGMFEGNEEHVPKDKVAEYLELSNHMSRTQFVRLTLETLNVNRVADSPMSSTSELDSAHNVLTLSALGSAEALDTTSKDGKKFGIETNNTPSSSSAVTVPGIVPGNPQLLKLPSSQSRNRISSSNSMGSIMTTRGRDTDLESALRVSETATRKPNV</sequence>
<gene>
    <name evidence="1" type="ORF">QFC24_000820</name>
</gene>
<evidence type="ECO:0000313" key="1">
    <source>
        <dbReference type="EMBL" id="KAJ9127412.1"/>
    </source>
</evidence>
<accession>A0ACC2XXB8</accession>
<evidence type="ECO:0000313" key="2">
    <source>
        <dbReference type="Proteomes" id="UP001234202"/>
    </source>
</evidence>